<evidence type="ECO:0000256" key="1">
    <source>
        <dbReference type="ARBA" id="ARBA00001946"/>
    </source>
</evidence>
<dbReference type="InterPro" id="IPR029391">
    <property type="entry name" value="CSN9_metazoa"/>
</dbReference>
<dbReference type="PROSITE" id="PS00108">
    <property type="entry name" value="PROTEIN_KINASE_ST"/>
    <property type="match status" value="1"/>
</dbReference>
<keyword evidence="21" id="KW-1185">Reference proteome</keyword>
<dbReference type="GO" id="GO:0000226">
    <property type="term" value="P:microtubule cytoskeleton organization"/>
    <property type="evidence" value="ECO:0007669"/>
    <property type="project" value="TreeGrafter"/>
</dbReference>
<feature type="compositionally biased region" description="Basic and acidic residues" evidence="18">
    <location>
        <begin position="871"/>
        <end position="887"/>
    </location>
</feature>
<evidence type="ECO:0000313" key="21">
    <source>
        <dbReference type="Proteomes" id="UP000693946"/>
    </source>
</evidence>
<keyword evidence="7" id="KW-0597">Phosphoprotein</keyword>
<keyword evidence="6" id="KW-0723">Serine/threonine-protein kinase</keyword>
<evidence type="ECO:0000256" key="11">
    <source>
        <dbReference type="ARBA" id="ARBA00022777"/>
    </source>
</evidence>
<evidence type="ECO:0000256" key="18">
    <source>
        <dbReference type="SAM" id="MobiDB-lite"/>
    </source>
</evidence>
<dbReference type="GO" id="GO:0035556">
    <property type="term" value="P:intracellular signal transduction"/>
    <property type="evidence" value="ECO:0007669"/>
    <property type="project" value="TreeGrafter"/>
</dbReference>
<evidence type="ECO:0000256" key="8">
    <source>
        <dbReference type="ARBA" id="ARBA00022679"/>
    </source>
</evidence>
<evidence type="ECO:0000259" key="19">
    <source>
        <dbReference type="PROSITE" id="PS50011"/>
    </source>
</evidence>
<dbReference type="EMBL" id="JAGKHQ010000001">
    <property type="protein sequence ID" value="KAG7525046.1"/>
    <property type="molecule type" value="Genomic_DNA"/>
</dbReference>
<evidence type="ECO:0000256" key="3">
    <source>
        <dbReference type="ARBA" id="ARBA00009162"/>
    </source>
</evidence>
<dbReference type="InterPro" id="IPR008271">
    <property type="entry name" value="Ser/Thr_kinase_AS"/>
</dbReference>
<evidence type="ECO:0000256" key="6">
    <source>
        <dbReference type="ARBA" id="ARBA00022527"/>
    </source>
</evidence>
<evidence type="ECO:0000256" key="9">
    <source>
        <dbReference type="ARBA" id="ARBA00022723"/>
    </source>
</evidence>
<dbReference type="InterPro" id="IPR017441">
    <property type="entry name" value="Protein_kinase_ATP_BS"/>
</dbReference>
<feature type="compositionally biased region" description="Polar residues" evidence="18">
    <location>
        <begin position="45"/>
        <end position="78"/>
    </location>
</feature>
<dbReference type="EC" id="2.7.11.1" evidence="4"/>
<dbReference type="PANTHER" id="PTHR24346:SF42">
    <property type="entry name" value="SERINE_THREONINE-PROTEIN KINASE SIK3"/>
    <property type="match status" value="1"/>
</dbReference>
<evidence type="ECO:0000256" key="5">
    <source>
        <dbReference type="ARBA" id="ARBA00014874"/>
    </source>
</evidence>
<keyword evidence="12" id="KW-0736">Signalosome</keyword>
<dbReference type="Proteomes" id="UP000693946">
    <property type="component" value="Linkage Group LG1"/>
</dbReference>
<evidence type="ECO:0000256" key="13">
    <source>
        <dbReference type="ARBA" id="ARBA00022840"/>
    </source>
</evidence>
<evidence type="ECO:0000256" key="12">
    <source>
        <dbReference type="ARBA" id="ARBA00022790"/>
    </source>
</evidence>
<feature type="region of interest" description="Disordered" evidence="18">
    <location>
        <begin position="41"/>
        <end position="83"/>
    </location>
</feature>
<comment type="caution">
    <text evidence="20">The sequence shown here is derived from an EMBL/GenBank/DDBJ whole genome shotgun (WGS) entry which is preliminary data.</text>
</comment>
<evidence type="ECO:0000313" key="20">
    <source>
        <dbReference type="EMBL" id="KAG7525046.1"/>
    </source>
</evidence>
<sequence>MRAAQGCLLFPQRGEKMAAVSSGGAAGSTVPGITHSARPTHAVMGSQNRGQPSSGISHPSRTSTTTGCITSPGHTSATRPPPARVGHYEIERTIGKGNFAVVKLATHVITKAKVAIKIVDKTQLDDENLKKIFREVQIMKLLKHPHIIRLYQVMETERMIYLVTEYASGGEIFDHLVAHGRMAEKDARKKFKQIVAAVHFCHCRNIVHRDLKAENLLLDHNLNIKIADFGFSNLFSRGQLLKTWCGSPPYAAPELFEGKEYDGPKVDIWSLGVVLYVLVCGALPFDGSTLQNLRARVLSGKFRIPFFMSTGNNFAGGSTGLLMDLAANEKAVHADFFNDFEDLFDDEDIHCPSFKRFVLKHLKKSSEAPDVVKFSRAQGFFHIWKHIQLKMARVRQPSLSLIHTGILLAIVLLPEFLGAVPVEQHKEEEVTSVSDDVKADAMANLKRLVRNRRNVPVLAVPQFKRLPDFWGWYKHFMDSHNQEGVEDLDRLYMAYLQNKHRSEEGPTFNHYLTHLSEIYKTCADSDDPECISESTSKPKASMVMPSSIKSAAVRLCNPYVDPYCLFPLVSKGAAPEPEPAASKVPVPILTPMLPMPLKSPTGFYHYAPVLEPFLGSDQRAELLRICNPEDVECLQYHLRAAYGYRPASAPAPSYAALKCDPRDPYCMPPLVQKAPTGFYHLMYPSCDPSDPLCVSNVVAPAPLSEESPKEQHCNPLFDADCNPLSATKLSGLTKPVLEYTLKGAPAPPPAPLSCDPRYDPYCILAVAAALRKPPPQIPAHQVRYKLGIRGKTSEGHDCYVHYDKDCTPVKSGYEAKADIKAPVKPFCHPFDPNCGKFASPSGIEASKTGKGGIILPDPDCDPEMDYNCRLRRAEPATEEKAADEPAKEGPVPQSAVPRFEDFLKGVMSQYK</sequence>
<evidence type="ECO:0000256" key="4">
    <source>
        <dbReference type="ARBA" id="ARBA00012513"/>
    </source>
</evidence>
<evidence type="ECO:0000256" key="16">
    <source>
        <dbReference type="ARBA" id="ARBA00048679"/>
    </source>
</evidence>
<evidence type="ECO:0000256" key="7">
    <source>
        <dbReference type="ARBA" id="ARBA00022553"/>
    </source>
</evidence>
<dbReference type="PROSITE" id="PS50011">
    <property type="entry name" value="PROTEIN_KINASE_DOM"/>
    <property type="match status" value="1"/>
</dbReference>
<comment type="similarity">
    <text evidence="3">Belongs to the CSN9 family.</text>
</comment>
<keyword evidence="13 17" id="KW-0067">ATP-binding</keyword>
<dbReference type="FunFam" id="3.30.200.20:FF:000003">
    <property type="entry name" value="Non-specific serine/threonine protein kinase"/>
    <property type="match status" value="1"/>
</dbReference>
<keyword evidence="14" id="KW-0460">Magnesium</keyword>
<evidence type="ECO:0000256" key="10">
    <source>
        <dbReference type="ARBA" id="ARBA00022741"/>
    </source>
</evidence>
<evidence type="ECO:0000256" key="2">
    <source>
        <dbReference type="ARBA" id="ARBA00006234"/>
    </source>
</evidence>
<comment type="cofactor">
    <cofactor evidence="1">
        <name>Mg(2+)</name>
        <dbReference type="ChEBI" id="CHEBI:18420"/>
    </cofactor>
</comment>
<keyword evidence="8" id="KW-0808">Transferase</keyword>
<dbReference type="Pfam" id="PF15004">
    <property type="entry name" value="MYEOV2"/>
    <property type="match status" value="1"/>
</dbReference>
<gene>
    <name evidence="20" type="ORF">JOB18_021135</name>
</gene>
<dbReference type="GO" id="GO:0050321">
    <property type="term" value="F:tau-protein kinase activity"/>
    <property type="evidence" value="ECO:0007669"/>
    <property type="project" value="TreeGrafter"/>
</dbReference>
<dbReference type="InterPro" id="IPR000719">
    <property type="entry name" value="Prot_kinase_dom"/>
</dbReference>
<dbReference type="SMART" id="SM00220">
    <property type="entry name" value="S_TKc"/>
    <property type="match status" value="1"/>
</dbReference>
<dbReference type="Pfam" id="PF00069">
    <property type="entry name" value="Pkinase"/>
    <property type="match status" value="1"/>
</dbReference>
<dbReference type="PANTHER" id="PTHR24346">
    <property type="entry name" value="MAP/MICROTUBULE AFFINITY-REGULATING KINASE"/>
    <property type="match status" value="1"/>
</dbReference>
<comment type="catalytic activity">
    <reaction evidence="16">
        <text>L-seryl-[protein] + ATP = O-phospho-L-seryl-[protein] + ADP + H(+)</text>
        <dbReference type="Rhea" id="RHEA:17989"/>
        <dbReference type="Rhea" id="RHEA-COMP:9863"/>
        <dbReference type="Rhea" id="RHEA-COMP:11604"/>
        <dbReference type="ChEBI" id="CHEBI:15378"/>
        <dbReference type="ChEBI" id="CHEBI:29999"/>
        <dbReference type="ChEBI" id="CHEBI:30616"/>
        <dbReference type="ChEBI" id="CHEBI:83421"/>
        <dbReference type="ChEBI" id="CHEBI:456216"/>
        <dbReference type="EC" id="2.7.11.1"/>
    </reaction>
</comment>
<dbReference type="GO" id="GO:0008180">
    <property type="term" value="C:COP9 signalosome"/>
    <property type="evidence" value="ECO:0007669"/>
    <property type="project" value="UniProtKB-KW"/>
</dbReference>
<evidence type="ECO:0000256" key="17">
    <source>
        <dbReference type="PROSITE-ProRule" id="PRU10141"/>
    </source>
</evidence>
<dbReference type="PROSITE" id="PS00107">
    <property type="entry name" value="PROTEIN_KINASE_ATP"/>
    <property type="match status" value="1"/>
</dbReference>
<comment type="similarity">
    <text evidence="2">Belongs to the protein kinase superfamily. CAMK Ser/Thr protein kinase family. SNF1 subfamily.</text>
</comment>
<accession>A0AAV6T6R8</accession>
<keyword evidence="11" id="KW-0418">Kinase</keyword>
<comment type="catalytic activity">
    <reaction evidence="15">
        <text>L-threonyl-[protein] + ATP = O-phospho-L-threonyl-[protein] + ADP + H(+)</text>
        <dbReference type="Rhea" id="RHEA:46608"/>
        <dbReference type="Rhea" id="RHEA-COMP:11060"/>
        <dbReference type="Rhea" id="RHEA-COMP:11605"/>
        <dbReference type="ChEBI" id="CHEBI:15378"/>
        <dbReference type="ChEBI" id="CHEBI:30013"/>
        <dbReference type="ChEBI" id="CHEBI:30616"/>
        <dbReference type="ChEBI" id="CHEBI:61977"/>
        <dbReference type="ChEBI" id="CHEBI:456216"/>
        <dbReference type="EC" id="2.7.11.1"/>
    </reaction>
</comment>
<proteinExistence type="inferred from homology"/>
<dbReference type="GO" id="GO:0005524">
    <property type="term" value="F:ATP binding"/>
    <property type="evidence" value="ECO:0007669"/>
    <property type="project" value="UniProtKB-UniRule"/>
</dbReference>
<reference evidence="20 21" key="1">
    <citation type="journal article" date="2021" name="Sci. Rep.">
        <title>Chromosome anchoring in Senegalese sole (Solea senegalensis) reveals sex-associated markers and genome rearrangements in flatfish.</title>
        <authorList>
            <person name="Guerrero-Cozar I."/>
            <person name="Gomez-Garrido J."/>
            <person name="Berbel C."/>
            <person name="Martinez-Blanch J.F."/>
            <person name="Alioto T."/>
            <person name="Claros M.G."/>
            <person name="Gagnaire P.A."/>
            <person name="Manchado M."/>
        </authorList>
    </citation>
    <scope>NUCLEOTIDE SEQUENCE [LARGE SCALE GENOMIC DNA]</scope>
    <source>
        <strain evidence="20">Sse05_10M</strain>
    </source>
</reference>
<dbReference type="GO" id="GO:0005737">
    <property type="term" value="C:cytoplasm"/>
    <property type="evidence" value="ECO:0007669"/>
    <property type="project" value="TreeGrafter"/>
</dbReference>
<feature type="domain" description="Protein kinase" evidence="19">
    <location>
        <begin position="88"/>
        <end position="381"/>
    </location>
</feature>
<feature type="binding site" evidence="17">
    <location>
        <position position="117"/>
    </location>
    <ligand>
        <name>ATP</name>
        <dbReference type="ChEBI" id="CHEBI:30616"/>
    </ligand>
</feature>
<feature type="region of interest" description="Disordered" evidence="18">
    <location>
        <begin position="871"/>
        <end position="898"/>
    </location>
</feature>
<evidence type="ECO:0000256" key="15">
    <source>
        <dbReference type="ARBA" id="ARBA00047899"/>
    </source>
</evidence>
<keyword evidence="10 17" id="KW-0547">Nucleotide-binding</keyword>
<keyword evidence="9" id="KW-0479">Metal-binding</keyword>
<protein>
    <recommendedName>
        <fullName evidence="5">COP9 signalosome complex subunit 9</fullName>
        <ecNumber evidence="4">2.7.11.1</ecNumber>
    </recommendedName>
</protein>
<dbReference type="GO" id="GO:0046872">
    <property type="term" value="F:metal ion binding"/>
    <property type="evidence" value="ECO:0007669"/>
    <property type="project" value="UniProtKB-KW"/>
</dbReference>
<organism evidence="20 21">
    <name type="scientific">Solea senegalensis</name>
    <name type="common">Senegalese sole</name>
    <dbReference type="NCBI Taxonomy" id="28829"/>
    <lineage>
        <taxon>Eukaryota</taxon>
        <taxon>Metazoa</taxon>
        <taxon>Chordata</taxon>
        <taxon>Craniata</taxon>
        <taxon>Vertebrata</taxon>
        <taxon>Euteleostomi</taxon>
        <taxon>Actinopterygii</taxon>
        <taxon>Neopterygii</taxon>
        <taxon>Teleostei</taxon>
        <taxon>Neoteleostei</taxon>
        <taxon>Acanthomorphata</taxon>
        <taxon>Carangaria</taxon>
        <taxon>Pleuronectiformes</taxon>
        <taxon>Pleuronectoidei</taxon>
        <taxon>Soleidae</taxon>
        <taxon>Solea</taxon>
    </lineage>
</organism>
<name>A0AAV6T6R8_SOLSE</name>
<dbReference type="AlphaFoldDB" id="A0AAV6T6R8"/>
<dbReference type="FunFam" id="1.10.510.10:FF:000156">
    <property type="entry name" value="Serine/threonine-protein kinase SIK3 homolog"/>
    <property type="match status" value="1"/>
</dbReference>
<evidence type="ECO:0000256" key="14">
    <source>
        <dbReference type="ARBA" id="ARBA00022842"/>
    </source>
</evidence>